<evidence type="ECO:0000313" key="3">
    <source>
        <dbReference type="Proteomes" id="UP001202328"/>
    </source>
</evidence>
<feature type="compositionally biased region" description="Polar residues" evidence="1">
    <location>
        <begin position="48"/>
        <end position="64"/>
    </location>
</feature>
<name>A0AAD4XXB6_9MAGN</name>
<sequence>MVVKSHYKKIINECQANMVELNGRLKMSEEKTSRCVCCYDGSHLQKARPNSGNARNNHANTSLVRKNGSPLRRTNVGEIVAEAVIADTDPKKLIHGMPIGFGAYKVSVTAYTISYQNMSAKISKI</sequence>
<reference evidence="2" key="1">
    <citation type="submission" date="2022-04" db="EMBL/GenBank/DDBJ databases">
        <title>A functionally conserved STORR gene fusion in Papaver species that diverged 16.8 million years ago.</title>
        <authorList>
            <person name="Catania T."/>
        </authorList>
    </citation>
    <scope>NUCLEOTIDE SEQUENCE</scope>
    <source>
        <strain evidence="2">S-188037</strain>
    </source>
</reference>
<evidence type="ECO:0000313" key="2">
    <source>
        <dbReference type="EMBL" id="KAI3959351.1"/>
    </source>
</evidence>
<protein>
    <submittedName>
        <fullName evidence="2">Uncharacterized protein</fullName>
    </submittedName>
</protein>
<dbReference type="EMBL" id="JAJJMB010001069">
    <property type="protein sequence ID" value="KAI3959351.1"/>
    <property type="molecule type" value="Genomic_DNA"/>
</dbReference>
<comment type="caution">
    <text evidence="2">The sequence shown here is derived from an EMBL/GenBank/DDBJ whole genome shotgun (WGS) entry which is preliminary data.</text>
</comment>
<gene>
    <name evidence="2" type="ORF">MKW98_018941</name>
</gene>
<dbReference type="Proteomes" id="UP001202328">
    <property type="component" value="Unassembled WGS sequence"/>
</dbReference>
<evidence type="ECO:0000256" key="1">
    <source>
        <dbReference type="SAM" id="MobiDB-lite"/>
    </source>
</evidence>
<proteinExistence type="predicted"/>
<feature type="region of interest" description="Disordered" evidence="1">
    <location>
        <begin position="47"/>
        <end position="68"/>
    </location>
</feature>
<organism evidence="2 3">
    <name type="scientific">Papaver atlanticum</name>
    <dbReference type="NCBI Taxonomy" id="357466"/>
    <lineage>
        <taxon>Eukaryota</taxon>
        <taxon>Viridiplantae</taxon>
        <taxon>Streptophyta</taxon>
        <taxon>Embryophyta</taxon>
        <taxon>Tracheophyta</taxon>
        <taxon>Spermatophyta</taxon>
        <taxon>Magnoliopsida</taxon>
        <taxon>Ranunculales</taxon>
        <taxon>Papaveraceae</taxon>
        <taxon>Papaveroideae</taxon>
        <taxon>Papaver</taxon>
    </lineage>
</organism>
<accession>A0AAD4XXB6</accession>
<dbReference type="AlphaFoldDB" id="A0AAD4XXB6"/>
<keyword evidence="3" id="KW-1185">Reference proteome</keyword>